<evidence type="ECO:0008006" key="3">
    <source>
        <dbReference type="Google" id="ProtNLM"/>
    </source>
</evidence>
<sequence>MVCHEVIVSVESGHENRVARDLLDLLFPYDTSVNLKEKKAGKIILNTCIDAEALASVLKKYPVRHLLKVKFVVRRIAGSDINKVVEEIVSFFIQNRVPVGKISVRLGKLEGWKQEFYTQIMEKLRKAGLLNTNKDTYTIEVDEHGDVLLTEVVYTRQSPKT</sequence>
<protein>
    <recommendedName>
        <fullName evidence="3">THUMP domain-containing protein</fullName>
    </recommendedName>
</protein>
<name>A0A3G1A8D1_9CREN</name>
<dbReference type="EMBL" id="CP007493">
    <property type="protein sequence ID" value="AJB42563.1"/>
    <property type="molecule type" value="Genomic_DNA"/>
</dbReference>
<evidence type="ECO:0000313" key="1">
    <source>
        <dbReference type="EMBL" id="AJB42563.1"/>
    </source>
</evidence>
<dbReference type="AlphaFoldDB" id="A0A3G1A8D1"/>
<accession>A0A3G1A8D1</accession>
<gene>
    <name evidence="1" type="ORF">TCARB_1521</name>
</gene>
<dbReference type="RefSeq" id="WP_052887112.1">
    <property type="nucleotide sequence ID" value="NZ_CP007493.1"/>
</dbReference>
<dbReference type="STRING" id="697581.TCARB_1521"/>
<organism evidence="1 2">
    <name type="scientific">Thermofilum adornatum 1505</name>
    <dbReference type="NCBI Taxonomy" id="697581"/>
    <lineage>
        <taxon>Archaea</taxon>
        <taxon>Thermoproteota</taxon>
        <taxon>Thermoprotei</taxon>
        <taxon>Thermofilales</taxon>
        <taxon>Thermofilaceae</taxon>
        <taxon>Thermofilum</taxon>
    </lineage>
</organism>
<dbReference type="Proteomes" id="UP000266720">
    <property type="component" value="Chromosome"/>
</dbReference>
<proteinExistence type="predicted"/>
<reference evidence="2" key="1">
    <citation type="book" date="2010" name="EXTREMOPHILES" publisher="0:0-0">
        <title>Complete genome sequences of ten hyperthermophilic archaea reveal their metabolic capabilities and possible ecological roles.</title>
        <editorList>
            <person name="?"/>
        </editorList>
        <authorList>
            <person name="Ravin N.V."/>
            <person name="Mardanov A.V."/>
            <person name="Bonch-Osmolovskaya E.A."/>
            <person name="Skryabin K.G."/>
        </authorList>
    </citation>
    <scope>NUCLEOTIDE SEQUENCE [LARGE SCALE GENOMIC DNA]</scope>
    <source>
        <strain evidence="2">1505</strain>
    </source>
</reference>
<evidence type="ECO:0000313" key="2">
    <source>
        <dbReference type="Proteomes" id="UP000266720"/>
    </source>
</evidence>
<dbReference type="GeneID" id="25406920"/>
<dbReference type="KEGG" id="tcb:TCARB_1521"/>